<dbReference type="PANTHER" id="PTHR32411">
    <property type="entry name" value="CYSTEINE-RICH REPEAT SECRETORY PROTEIN 38-RELATED"/>
    <property type="match status" value="1"/>
</dbReference>
<reference evidence="8" key="2">
    <citation type="journal article" date="2024" name="Plant">
        <title>Genomic evolution and insights into agronomic trait innovations of Sesamum species.</title>
        <authorList>
            <person name="Miao H."/>
            <person name="Wang L."/>
            <person name="Qu L."/>
            <person name="Liu H."/>
            <person name="Sun Y."/>
            <person name="Le M."/>
            <person name="Wang Q."/>
            <person name="Wei S."/>
            <person name="Zheng Y."/>
            <person name="Lin W."/>
            <person name="Duan Y."/>
            <person name="Cao H."/>
            <person name="Xiong S."/>
            <person name="Wang X."/>
            <person name="Wei L."/>
            <person name="Li C."/>
            <person name="Ma Q."/>
            <person name="Ju M."/>
            <person name="Zhao R."/>
            <person name="Li G."/>
            <person name="Mu C."/>
            <person name="Tian Q."/>
            <person name="Mei H."/>
            <person name="Zhang T."/>
            <person name="Gao T."/>
            <person name="Zhang H."/>
        </authorList>
    </citation>
    <scope>NUCLEOTIDE SEQUENCE</scope>
    <source>
        <strain evidence="8">G02</strain>
    </source>
</reference>
<sequence length="217" mass="24084">MINSNMAFTNRAFSLHLPLLISSLLIQTAISATPLFSICFNSHNFTANSPYEKNLIKLLGELHFKTPPTGFGLGSSGQGYDPAYGLSLCRGDVPTKDCGACVVEASDEIIKRCPNNRGAIIWYDNCLLKYSDIDFFGKIDAQNRFYMWNLQNVSIDPEVFNQRTRGLLSELSEHASKTSKLYAKGEVEVAGYQKIYGMAQCTRDLSGLIARSVLMML</sequence>
<organism evidence="8">
    <name type="scientific">Sesamum radiatum</name>
    <name type="common">Black benniseed</name>
    <dbReference type="NCBI Taxonomy" id="300843"/>
    <lineage>
        <taxon>Eukaryota</taxon>
        <taxon>Viridiplantae</taxon>
        <taxon>Streptophyta</taxon>
        <taxon>Embryophyta</taxon>
        <taxon>Tracheophyta</taxon>
        <taxon>Spermatophyta</taxon>
        <taxon>Magnoliopsida</taxon>
        <taxon>eudicotyledons</taxon>
        <taxon>Gunneridae</taxon>
        <taxon>Pentapetalae</taxon>
        <taxon>asterids</taxon>
        <taxon>lamiids</taxon>
        <taxon>Lamiales</taxon>
        <taxon>Pedaliaceae</taxon>
        <taxon>Sesamum</taxon>
    </lineage>
</organism>
<dbReference type="EMBL" id="JACGWJ010000030">
    <property type="protein sequence ID" value="KAL0301834.1"/>
    <property type="molecule type" value="Genomic_DNA"/>
</dbReference>
<dbReference type="PANTHER" id="PTHR32411:SF43">
    <property type="entry name" value="CYSTEINE-RICH REPEAT SECRETORY PROTEIN 38"/>
    <property type="match status" value="1"/>
</dbReference>
<evidence type="ECO:0000313" key="8">
    <source>
        <dbReference type="EMBL" id="KAL0301834.1"/>
    </source>
</evidence>
<dbReference type="AlphaFoldDB" id="A0AAW2K4Y2"/>
<dbReference type="PROSITE" id="PS51473">
    <property type="entry name" value="GNK2"/>
    <property type="match status" value="2"/>
</dbReference>
<name>A0AAW2K4Y2_SESRA</name>
<dbReference type="InterPro" id="IPR002902">
    <property type="entry name" value="GNK2"/>
</dbReference>
<evidence type="ECO:0000256" key="2">
    <source>
        <dbReference type="ARBA" id="ARBA00022525"/>
    </source>
</evidence>
<reference evidence="8" key="1">
    <citation type="submission" date="2020-06" db="EMBL/GenBank/DDBJ databases">
        <authorList>
            <person name="Li T."/>
            <person name="Hu X."/>
            <person name="Zhang T."/>
            <person name="Song X."/>
            <person name="Zhang H."/>
            <person name="Dai N."/>
            <person name="Sheng W."/>
            <person name="Hou X."/>
            <person name="Wei L."/>
        </authorList>
    </citation>
    <scope>NUCLEOTIDE SEQUENCE</scope>
    <source>
        <strain evidence="8">G02</strain>
        <tissue evidence="8">Leaf</tissue>
    </source>
</reference>
<comment type="subcellular location">
    <subcellularLocation>
        <location evidence="1">Secreted</location>
    </subcellularLocation>
</comment>
<feature type="signal peptide" evidence="6">
    <location>
        <begin position="1"/>
        <end position="31"/>
    </location>
</feature>
<proteinExistence type="inferred from homology"/>
<protein>
    <submittedName>
        <fullName evidence="8">Cysteine-rich repeat secretory protein 38</fullName>
    </submittedName>
</protein>
<dbReference type="InterPro" id="IPR038408">
    <property type="entry name" value="GNK2_sf"/>
</dbReference>
<feature type="domain" description="Gnk2-homologous" evidence="7">
    <location>
        <begin position="33"/>
        <end position="135"/>
    </location>
</feature>
<dbReference type="Gene3D" id="3.30.430.20">
    <property type="entry name" value="Gnk2 domain, C-X8-C-X2-C motif"/>
    <property type="match status" value="2"/>
</dbReference>
<evidence type="ECO:0000256" key="1">
    <source>
        <dbReference type="ARBA" id="ARBA00004613"/>
    </source>
</evidence>
<dbReference type="InterPro" id="IPR050581">
    <property type="entry name" value="CRR_secretory_protein"/>
</dbReference>
<evidence type="ECO:0000256" key="6">
    <source>
        <dbReference type="SAM" id="SignalP"/>
    </source>
</evidence>
<keyword evidence="3 6" id="KW-0732">Signal</keyword>
<gene>
    <name evidence="8" type="ORF">Sradi_6460200</name>
</gene>
<evidence type="ECO:0000256" key="4">
    <source>
        <dbReference type="ARBA" id="ARBA00022737"/>
    </source>
</evidence>
<dbReference type="GO" id="GO:0005576">
    <property type="term" value="C:extracellular region"/>
    <property type="evidence" value="ECO:0007669"/>
    <property type="project" value="UniProtKB-SubCell"/>
</dbReference>
<keyword evidence="2" id="KW-0964">Secreted</keyword>
<feature type="domain" description="Gnk2-homologous" evidence="7">
    <location>
        <begin position="141"/>
        <end position="217"/>
    </location>
</feature>
<dbReference type="CDD" id="cd23509">
    <property type="entry name" value="Gnk2-like"/>
    <property type="match status" value="2"/>
</dbReference>
<keyword evidence="4" id="KW-0677">Repeat</keyword>
<comment type="caution">
    <text evidence="8">The sequence shown here is derived from an EMBL/GenBank/DDBJ whole genome shotgun (WGS) entry which is preliminary data.</text>
</comment>
<evidence type="ECO:0000256" key="3">
    <source>
        <dbReference type="ARBA" id="ARBA00022729"/>
    </source>
</evidence>
<feature type="chain" id="PRO_5043340713" evidence="6">
    <location>
        <begin position="32"/>
        <end position="217"/>
    </location>
</feature>
<evidence type="ECO:0000256" key="5">
    <source>
        <dbReference type="ARBA" id="ARBA00038515"/>
    </source>
</evidence>
<evidence type="ECO:0000259" key="7">
    <source>
        <dbReference type="PROSITE" id="PS51473"/>
    </source>
</evidence>
<accession>A0AAW2K4Y2</accession>
<comment type="similarity">
    <text evidence="5">Belongs to the cysteine-rich repeat secretory protein family.</text>
</comment>
<dbReference type="Pfam" id="PF01657">
    <property type="entry name" value="Stress-antifung"/>
    <property type="match status" value="1"/>
</dbReference>